<organism evidence="17 18">
    <name type="scientific">Engystomops pustulosus</name>
    <name type="common">Tungara frog</name>
    <name type="synonym">Physalaemus pustulosus</name>
    <dbReference type="NCBI Taxonomy" id="76066"/>
    <lineage>
        <taxon>Eukaryota</taxon>
        <taxon>Metazoa</taxon>
        <taxon>Chordata</taxon>
        <taxon>Craniata</taxon>
        <taxon>Vertebrata</taxon>
        <taxon>Euteleostomi</taxon>
        <taxon>Amphibia</taxon>
        <taxon>Batrachia</taxon>
        <taxon>Anura</taxon>
        <taxon>Neobatrachia</taxon>
        <taxon>Hyloidea</taxon>
        <taxon>Leptodactylidae</taxon>
        <taxon>Leiuperinae</taxon>
        <taxon>Engystomops</taxon>
    </lineage>
</organism>
<dbReference type="PROSITE" id="PS00689">
    <property type="entry name" value="GLYCO_HORMONE_BETA_2"/>
    <property type="match status" value="1"/>
</dbReference>
<evidence type="ECO:0000256" key="7">
    <source>
        <dbReference type="ARBA" id="ARBA00023180"/>
    </source>
</evidence>
<dbReference type="CDD" id="cd00069">
    <property type="entry name" value="GHB_like"/>
    <property type="match status" value="1"/>
</dbReference>
<evidence type="ECO:0000259" key="15">
    <source>
        <dbReference type="Pfam" id="PF00007"/>
    </source>
</evidence>
<evidence type="ECO:0000256" key="9">
    <source>
        <dbReference type="ARBA" id="ARBA00039483"/>
    </source>
</evidence>
<dbReference type="InterPro" id="IPR004275">
    <property type="entry name" value="Frog_antimicrobial_propeptide"/>
</dbReference>
<comment type="similarity">
    <text evidence="2 12">Belongs to the glycoprotein hormones subunit beta family.</text>
</comment>
<evidence type="ECO:0000313" key="17">
    <source>
        <dbReference type="EMBL" id="KAG8589637.1"/>
    </source>
</evidence>
<feature type="domain" description="Glycoprotein hormone subunit beta" evidence="15">
    <location>
        <begin position="46"/>
        <end position="150"/>
    </location>
</feature>
<keyword evidence="6" id="KW-1015">Disulfide bond</keyword>
<comment type="caution">
    <text evidence="17">The sequence shown here is derived from an EMBL/GenBank/DDBJ whole genome shotgun (WGS) entry which is preliminary data.</text>
</comment>
<feature type="signal peptide" evidence="14">
    <location>
        <begin position="1"/>
        <end position="22"/>
    </location>
</feature>
<keyword evidence="13" id="KW-0812">Transmembrane</keyword>
<feature type="transmembrane region" description="Helical" evidence="13">
    <location>
        <begin position="29"/>
        <end position="49"/>
    </location>
</feature>
<keyword evidence="13" id="KW-1133">Transmembrane helix</keyword>
<keyword evidence="7" id="KW-0325">Glycoprotein</keyword>
<comment type="subcellular location">
    <subcellularLocation>
        <location evidence="1 12">Secreted</location>
    </subcellularLocation>
</comment>
<accession>A0AAV7D062</accession>
<dbReference type="GO" id="GO:0005737">
    <property type="term" value="C:cytoplasm"/>
    <property type="evidence" value="ECO:0007669"/>
    <property type="project" value="TreeGrafter"/>
</dbReference>
<protein>
    <recommendedName>
        <fullName evidence="9">Thyrotropin subunit beta</fullName>
    </recommendedName>
    <alternativeName>
        <fullName evidence="10">Thyroid-stimulating hormone subunit beta</fullName>
    </alternativeName>
    <alternativeName>
        <fullName evidence="11">Thyrotropin beta chain</fullName>
    </alternativeName>
</protein>
<keyword evidence="13" id="KW-0472">Membrane</keyword>
<gene>
    <name evidence="17" type="ORF">GDO81_006475</name>
</gene>
<dbReference type="InterPro" id="IPR006208">
    <property type="entry name" value="Glyco_hormone_CN"/>
</dbReference>
<dbReference type="InterPro" id="IPR001545">
    <property type="entry name" value="Gonadotropin_bsu"/>
</dbReference>
<dbReference type="SUPFAM" id="SSF57501">
    <property type="entry name" value="Cystine-knot cytokines"/>
    <property type="match status" value="1"/>
</dbReference>
<evidence type="ECO:0000313" key="18">
    <source>
        <dbReference type="Proteomes" id="UP000824782"/>
    </source>
</evidence>
<evidence type="ECO:0000256" key="5">
    <source>
        <dbReference type="ARBA" id="ARBA00022729"/>
    </source>
</evidence>
<evidence type="ECO:0000259" key="16">
    <source>
        <dbReference type="Pfam" id="PF03032"/>
    </source>
</evidence>
<dbReference type="Gene3D" id="2.10.90.10">
    <property type="entry name" value="Cystine-knot cytokines"/>
    <property type="match status" value="1"/>
</dbReference>
<keyword evidence="5 14" id="KW-0732">Signal</keyword>
<reference evidence="17" key="1">
    <citation type="thesis" date="2020" institute="ProQuest LLC" country="789 East Eisenhower Parkway, Ann Arbor, MI, USA">
        <title>Comparative Genomics and Chromosome Evolution.</title>
        <authorList>
            <person name="Mudd A.B."/>
        </authorList>
    </citation>
    <scope>NUCLEOTIDE SEQUENCE</scope>
    <source>
        <strain evidence="17">237g6f4</strain>
        <tissue evidence="17">Blood</tissue>
    </source>
</reference>
<keyword evidence="3" id="KW-0964">Secreted</keyword>
<dbReference type="Proteomes" id="UP000824782">
    <property type="component" value="Unassembled WGS sequence"/>
</dbReference>
<keyword evidence="4 12" id="KW-0372">Hormone</keyword>
<dbReference type="EMBL" id="WNYA01000002">
    <property type="protein sequence ID" value="KAG8589637.1"/>
    <property type="molecule type" value="Genomic_DNA"/>
</dbReference>
<evidence type="ECO:0000256" key="3">
    <source>
        <dbReference type="ARBA" id="ARBA00022525"/>
    </source>
</evidence>
<evidence type="ECO:0000256" key="1">
    <source>
        <dbReference type="ARBA" id="ARBA00004613"/>
    </source>
</evidence>
<feature type="chain" id="PRO_5043865790" description="Thyrotropin subunit beta" evidence="14">
    <location>
        <begin position="23"/>
        <end position="165"/>
    </location>
</feature>
<keyword evidence="18" id="KW-1185">Reference proteome</keyword>
<dbReference type="PANTHER" id="PTHR11515:SF5">
    <property type="entry name" value="THYROTROPIN SUBUNIT BETA"/>
    <property type="match status" value="1"/>
</dbReference>
<evidence type="ECO:0000256" key="12">
    <source>
        <dbReference type="RuleBase" id="RU004069"/>
    </source>
</evidence>
<evidence type="ECO:0000256" key="11">
    <source>
        <dbReference type="ARBA" id="ARBA00042931"/>
    </source>
</evidence>
<dbReference type="AlphaFoldDB" id="A0AAV7D062"/>
<evidence type="ECO:0000256" key="13">
    <source>
        <dbReference type="SAM" id="Phobius"/>
    </source>
</evidence>
<evidence type="ECO:0000256" key="8">
    <source>
        <dbReference type="ARBA" id="ARBA00038688"/>
    </source>
</evidence>
<dbReference type="InterPro" id="IPR029034">
    <property type="entry name" value="Cystine-knot_cytokine"/>
</dbReference>
<dbReference type="Pfam" id="PF03032">
    <property type="entry name" value="FSAP_sig_propep"/>
    <property type="match status" value="1"/>
</dbReference>
<dbReference type="GO" id="GO:0005615">
    <property type="term" value="C:extracellular space"/>
    <property type="evidence" value="ECO:0007669"/>
    <property type="project" value="TreeGrafter"/>
</dbReference>
<dbReference type="FunFam" id="2.10.90.10:FF:000007">
    <property type="entry name" value="Luteinizing hormone beta subunit"/>
    <property type="match status" value="1"/>
</dbReference>
<dbReference type="GO" id="GO:0007186">
    <property type="term" value="P:G protein-coupled receptor signaling pathway"/>
    <property type="evidence" value="ECO:0007669"/>
    <property type="project" value="TreeGrafter"/>
</dbReference>
<sequence>MNFAKKSLFLVLFLGMVSLSICENEMAAIFMGSLLFCIAFGHAFSLCMLTEYILYVEKEECAYCIAINTTICSGYCKTTEPNVKERQLKTISNQNVCTYRDYIHKTVSVPGCPAHVNPLYTYPVALSCKCDKCNTEYIDCVQDRIDSNYCTKPWESKYLLYKFLQ</sequence>
<dbReference type="InterPro" id="IPR018245">
    <property type="entry name" value="Gonadotropin_bsu_CS"/>
</dbReference>
<evidence type="ECO:0000256" key="6">
    <source>
        <dbReference type="ARBA" id="ARBA00023157"/>
    </source>
</evidence>
<proteinExistence type="inferred from homology"/>
<dbReference type="GO" id="GO:0005179">
    <property type="term" value="F:hormone activity"/>
    <property type="evidence" value="ECO:0007669"/>
    <property type="project" value="UniProtKB-KW"/>
</dbReference>
<name>A0AAV7D062_ENGPU</name>
<evidence type="ECO:0000256" key="2">
    <source>
        <dbReference type="ARBA" id="ARBA00006552"/>
    </source>
</evidence>
<dbReference type="Pfam" id="PF00007">
    <property type="entry name" value="Cys_knot"/>
    <property type="match status" value="1"/>
</dbReference>
<comment type="subunit">
    <text evidence="8">Heterodimer of a common alpha chain and a unique beta chain which confers biological specificity to thyrotropin, lutropin, follitropin and gonadotropin.</text>
</comment>
<evidence type="ECO:0000256" key="4">
    <source>
        <dbReference type="ARBA" id="ARBA00022702"/>
    </source>
</evidence>
<evidence type="ECO:0000256" key="10">
    <source>
        <dbReference type="ARBA" id="ARBA00042284"/>
    </source>
</evidence>
<dbReference type="PROSITE" id="PS00261">
    <property type="entry name" value="GLYCO_HORMONE_BETA_1"/>
    <property type="match status" value="1"/>
</dbReference>
<evidence type="ECO:0000256" key="14">
    <source>
        <dbReference type="SAM" id="SignalP"/>
    </source>
</evidence>
<dbReference type="PANTHER" id="PTHR11515">
    <property type="entry name" value="GLYCOPROTEIN HORMONE BETA CHAIN"/>
    <property type="match status" value="1"/>
</dbReference>
<feature type="domain" description="Frog antimicrobial peptide propeptide" evidence="16">
    <location>
        <begin position="3"/>
        <end position="26"/>
    </location>
</feature>
<dbReference type="SMART" id="SM00068">
    <property type="entry name" value="GHB"/>
    <property type="match status" value="1"/>
</dbReference>